<dbReference type="PIRSF" id="PIRSF004848">
    <property type="entry name" value="YBL036c_PLPDEIII"/>
    <property type="match status" value="1"/>
</dbReference>
<keyword evidence="1 2" id="KW-0663">Pyridoxal phosphate</keyword>
<dbReference type="Pfam" id="PF01168">
    <property type="entry name" value="Ala_racemase_N"/>
    <property type="match status" value="1"/>
</dbReference>
<dbReference type="STRING" id="1088868.CIN_03950"/>
<organism evidence="6 7">
    <name type="scientific">Commensalibacter intestini A911</name>
    <dbReference type="NCBI Taxonomy" id="1088868"/>
    <lineage>
        <taxon>Bacteria</taxon>
        <taxon>Pseudomonadati</taxon>
        <taxon>Pseudomonadota</taxon>
        <taxon>Alphaproteobacteria</taxon>
        <taxon>Acetobacterales</taxon>
        <taxon>Acetobacteraceae</taxon>
    </lineage>
</organism>
<proteinExistence type="inferred from homology"/>
<accession>G6EY75</accession>
<dbReference type="GO" id="GO:0030170">
    <property type="term" value="F:pyridoxal phosphate binding"/>
    <property type="evidence" value="ECO:0007669"/>
    <property type="project" value="UniProtKB-UniRule"/>
</dbReference>
<dbReference type="RefSeq" id="WP_008853385.1">
    <property type="nucleotide sequence ID" value="NZ_AGFR01000003.1"/>
</dbReference>
<evidence type="ECO:0000256" key="4">
    <source>
        <dbReference type="RuleBase" id="RU004514"/>
    </source>
</evidence>
<dbReference type="PANTHER" id="PTHR10146:SF14">
    <property type="entry name" value="PYRIDOXAL PHOSPHATE HOMEOSTASIS PROTEIN"/>
    <property type="match status" value="1"/>
</dbReference>
<dbReference type="HAMAP" id="MF_02087">
    <property type="entry name" value="PLP_homeostasis"/>
    <property type="match status" value="1"/>
</dbReference>
<dbReference type="Proteomes" id="UP000005939">
    <property type="component" value="Unassembled WGS sequence"/>
</dbReference>
<evidence type="ECO:0000313" key="7">
    <source>
        <dbReference type="Proteomes" id="UP000005939"/>
    </source>
</evidence>
<dbReference type="PANTHER" id="PTHR10146">
    <property type="entry name" value="PROLINE SYNTHETASE CO-TRANSCRIBED BACTERIAL HOMOLOG PROTEIN"/>
    <property type="match status" value="1"/>
</dbReference>
<evidence type="ECO:0000313" key="6">
    <source>
        <dbReference type="EMBL" id="EHD14463.1"/>
    </source>
</evidence>
<comment type="function">
    <text evidence="2">Pyridoxal 5'-phosphate (PLP)-binding protein, which is involved in PLP homeostasis.</text>
</comment>
<dbReference type="OrthoDB" id="9804072at2"/>
<evidence type="ECO:0000256" key="1">
    <source>
        <dbReference type="ARBA" id="ARBA00022898"/>
    </source>
</evidence>
<dbReference type="eggNOG" id="COG0325">
    <property type="taxonomic scope" value="Bacteria"/>
</dbReference>
<dbReference type="InterPro" id="IPR001608">
    <property type="entry name" value="Ala_racemase_N"/>
</dbReference>
<dbReference type="EMBL" id="AGFR01000003">
    <property type="protein sequence ID" value="EHD14463.1"/>
    <property type="molecule type" value="Genomic_DNA"/>
</dbReference>
<reference evidence="6 7" key="1">
    <citation type="submission" date="2011-10" db="EMBL/GenBank/DDBJ databases">
        <title>Genome Sequence of Commensalibacter intestini A911, isolated from Drosophila gut.</title>
        <authorList>
            <person name="Lee W.-J."/>
            <person name="Kim E.-K."/>
        </authorList>
    </citation>
    <scope>NUCLEOTIDE SEQUENCE [LARGE SCALE GENOMIC DNA]</scope>
    <source>
        <strain evidence="6 7">A911</strain>
    </source>
</reference>
<feature type="domain" description="Alanine racemase N-terminal" evidence="5">
    <location>
        <begin position="10"/>
        <end position="223"/>
    </location>
</feature>
<dbReference type="InterPro" id="IPR011078">
    <property type="entry name" value="PyrdxlP_homeostasis"/>
</dbReference>
<feature type="modified residue" description="N6-(pyridoxal phosphate)lysine" evidence="2 3">
    <location>
        <position position="38"/>
    </location>
</feature>
<comment type="cofactor">
    <cofactor evidence="3">
        <name>pyridoxal 5'-phosphate</name>
        <dbReference type="ChEBI" id="CHEBI:597326"/>
    </cofactor>
</comment>
<dbReference type="Gene3D" id="3.20.20.10">
    <property type="entry name" value="Alanine racemase"/>
    <property type="match status" value="1"/>
</dbReference>
<evidence type="ECO:0000256" key="3">
    <source>
        <dbReference type="PIRSR" id="PIRSR004848-1"/>
    </source>
</evidence>
<dbReference type="FunFam" id="3.20.20.10:FF:000018">
    <property type="entry name" value="Pyridoxal phosphate homeostasis protein"/>
    <property type="match status" value="1"/>
</dbReference>
<dbReference type="NCBIfam" id="TIGR00044">
    <property type="entry name" value="YggS family pyridoxal phosphate-dependent enzyme"/>
    <property type="match status" value="1"/>
</dbReference>
<dbReference type="InterPro" id="IPR029066">
    <property type="entry name" value="PLP-binding_barrel"/>
</dbReference>
<evidence type="ECO:0000259" key="5">
    <source>
        <dbReference type="Pfam" id="PF01168"/>
    </source>
</evidence>
<evidence type="ECO:0000256" key="2">
    <source>
        <dbReference type="HAMAP-Rule" id="MF_02087"/>
    </source>
</evidence>
<protein>
    <recommendedName>
        <fullName evidence="2">Pyridoxal phosphate homeostasis protein</fullName>
        <shortName evidence="2">PLP homeostasis protein</shortName>
    </recommendedName>
</protein>
<comment type="similarity">
    <text evidence="2 4">Belongs to the pyridoxal phosphate-binding protein YggS/PROSC family.</text>
</comment>
<dbReference type="AlphaFoldDB" id="G6EY75"/>
<gene>
    <name evidence="6" type="ORF">CIN_03950</name>
</gene>
<dbReference type="PATRIC" id="fig|1088868.3.peg.397"/>
<name>G6EY75_9PROT</name>
<dbReference type="SUPFAM" id="SSF51419">
    <property type="entry name" value="PLP-binding barrel"/>
    <property type="match status" value="1"/>
</dbReference>
<comment type="caution">
    <text evidence="6">The sequence shown here is derived from an EMBL/GenBank/DDBJ whole genome shotgun (WGS) entry which is preliminary data.</text>
</comment>
<dbReference type="CDD" id="cd00635">
    <property type="entry name" value="PLPDE_III_YBL036c_like"/>
    <property type="match status" value="1"/>
</dbReference>
<sequence>MNCSDIHHNLQIITQRIEQAALRCGRDQKNIQLVAVSKFHPITAVQTALNQQQFVFGENRIQEAKEKFIPLIEQNPNILLHIIGPIQTNKIIDAVKIANVIETVDREALLSPLEKAINKTGRSPKLFIQINIGEEPQKAGILPAEANNFIELCLKRFGSKVQGVMAIPPVNQNPTPYFQRLASFAHAYQLPEISMGMSADFEEAIACGATLVRVGSAIFGNRPVKI</sequence>